<comment type="caution">
    <text evidence="2">The sequence shown here is derived from an EMBL/GenBank/DDBJ whole genome shotgun (WGS) entry which is preliminary data.</text>
</comment>
<evidence type="ECO:0000256" key="1">
    <source>
        <dbReference type="SAM" id="Phobius"/>
    </source>
</evidence>
<dbReference type="SUPFAM" id="SSF82866">
    <property type="entry name" value="Multidrug efflux transporter AcrB transmembrane domain"/>
    <property type="match status" value="1"/>
</dbReference>
<dbReference type="InterPro" id="IPR001036">
    <property type="entry name" value="Acrflvin-R"/>
</dbReference>
<dbReference type="PANTHER" id="PTHR32063:SF0">
    <property type="entry name" value="SWARMING MOTILITY PROTEIN SWRC"/>
    <property type="match status" value="1"/>
</dbReference>
<feature type="transmembrane region" description="Helical" evidence="1">
    <location>
        <begin position="31"/>
        <end position="50"/>
    </location>
</feature>
<keyword evidence="1" id="KW-1133">Transmembrane helix</keyword>
<keyword evidence="1" id="KW-0472">Membrane</keyword>
<keyword evidence="1" id="KW-0812">Transmembrane</keyword>
<feature type="transmembrane region" description="Helical" evidence="1">
    <location>
        <begin position="62"/>
        <end position="86"/>
    </location>
</feature>
<dbReference type="AlphaFoldDB" id="A0A6G3WMB7"/>
<feature type="non-terminal residue" evidence="2">
    <location>
        <position position="92"/>
    </location>
</feature>
<organism evidence="2">
    <name type="scientific">Streptomyces sp. SID7499</name>
    <dbReference type="NCBI Taxonomy" id="2706086"/>
    <lineage>
        <taxon>Bacteria</taxon>
        <taxon>Bacillati</taxon>
        <taxon>Actinomycetota</taxon>
        <taxon>Actinomycetes</taxon>
        <taxon>Kitasatosporales</taxon>
        <taxon>Streptomycetaceae</taxon>
        <taxon>Streptomyces</taxon>
    </lineage>
</organism>
<evidence type="ECO:0000313" key="2">
    <source>
        <dbReference type="EMBL" id="NEE06621.1"/>
    </source>
</evidence>
<dbReference type="PANTHER" id="PTHR32063">
    <property type="match status" value="1"/>
</dbReference>
<name>A0A6G3WMB7_9ACTN</name>
<dbReference type="GO" id="GO:0042910">
    <property type="term" value="F:xenobiotic transmembrane transporter activity"/>
    <property type="evidence" value="ECO:0007669"/>
    <property type="project" value="TreeGrafter"/>
</dbReference>
<dbReference type="Pfam" id="PF00873">
    <property type="entry name" value="ACR_tran"/>
    <property type="match status" value="1"/>
</dbReference>
<dbReference type="Gene3D" id="1.20.1640.10">
    <property type="entry name" value="Multidrug efflux transporter AcrB transmembrane domain"/>
    <property type="match status" value="1"/>
</dbReference>
<dbReference type="GO" id="GO:0005886">
    <property type="term" value="C:plasma membrane"/>
    <property type="evidence" value="ECO:0007669"/>
    <property type="project" value="TreeGrafter"/>
</dbReference>
<proteinExistence type="predicted"/>
<reference evidence="2" key="1">
    <citation type="submission" date="2020-01" db="EMBL/GenBank/DDBJ databases">
        <title>Insect and environment-associated Actinomycetes.</title>
        <authorList>
            <person name="Currrie C."/>
            <person name="Chevrette M."/>
            <person name="Carlson C."/>
            <person name="Stubbendieck R."/>
            <person name="Wendt-Pienkowski E."/>
        </authorList>
    </citation>
    <scope>NUCLEOTIDE SEQUENCE</scope>
    <source>
        <strain evidence="2">SID7499</strain>
    </source>
</reference>
<accession>A0A6G3WMB7</accession>
<dbReference type="EMBL" id="JAAGMN010001042">
    <property type="protein sequence ID" value="NEE06621.1"/>
    <property type="molecule type" value="Genomic_DNA"/>
</dbReference>
<protein>
    <submittedName>
        <fullName evidence="2">Efflux RND transporter permease subunit</fullName>
    </submittedName>
</protein>
<sequence>VLIDLINQYRAQGLGIMEAVIEGGRHRFRPIIMTALATIFALLPMALGVTGEGGFISQPLGVVVIGGLISSTLLTLLLVPTLYAMVELRKER</sequence>
<feature type="non-terminal residue" evidence="2">
    <location>
        <position position="1"/>
    </location>
</feature>
<gene>
    <name evidence="2" type="ORF">G3M58_09215</name>
</gene>